<dbReference type="PANTHER" id="PTHR28234">
    <property type="entry name" value="NUCLEAR CONTROL OF ATPASE PROTEIN 2"/>
    <property type="match status" value="1"/>
</dbReference>
<name>A0A1X7QXM1_9SACH</name>
<feature type="transmembrane region" description="Helical" evidence="6">
    <location>
        <begin position="540"/>
        <end position="562"/>
    </location>
</feature>
<reference evidence="7 8" key="1">
    <citation type="submission" date="2017-04" db="EMBL/GenBank/DDBJ databases">
        <authorList>
            <person name="Afonso C.L."/>
            <person name="Miller P.J."/>
            <person name="Scott M.A."/>
            <person name="Spackman E."/>
            <person name="Goraichik I."/>
            <person name="Dimitrov K.M."/>
            <person name="Suarez D.L."/>
            <person name="Swayne D.E."/>
        </authorList>
    </citation>
    <scope>NUCLEOTIDE SEQUENCE [LARGE SCALE GENOMIC DNA]</scope>
</reference>
<dbReference type="PANTHER" id="PTHR28234:SF1">
    <property type="entry name" value="NUCLEAR CONTROL OF ATPASE PROTEIN 2"/>
    <property type="match status" value="1"/>
</dbReference>
<dbReference type="STRING" id="1789683.A0A1X7QXM1"/>
<dbReference type="OrthoDB" id="413313at2759"/>
<evidence type="ECO:0000256" key="2">
    <source>
        <dbReference type="ARBA" id="ARBA00022692"/>
    </source>
</evidence>
<keyword evidence="2 6" id="KW-0812">Transmembrane</keyword>
<organism evidence="7 8">
    <name type="scientific">Maudiozyma saulgeensis</name>
    <dbReference type="NCBI Taxonomy" id="1789683"/>
    <lineage>
        <taxon>Eukaryota</taxon>
        <taxon>Fungi</taxon>
        <taxon>Dikarya</taxon>
        <taxon>Ascomycota</taxon>
        <taxon>Saccharomycotina</taxon>
        <taxon>Saccharomycetes</taxon>
        <taxon>Saccharomycetales</taxon>
        <taxon>Saccharomycetaceae</taxon>
        <taxon>Maudiozyma</taxon>
    </lineage>
</organism>
<dbReference type="Pfam" id="PF08637">
    <property type="entry name" value="NCA2"/>
    <property type="match status" value="1"/>
</dbReference>
<evidence type="ECO:0000256" key="3">
    <source>
        <dbReference type="ARBA" id="ARBA00022989"/>
    </source>
</evidence>
<proteinExistence type="predicted"/>
<evidence type="ECO:0000256" key="4">
    <source>
        <dbReference type="ARBA" id="ARBA00023128"/>
    </source>
</evidence>
<keyword evidence="4" id="KW-0496">Mitochondrion</keyword>
<dbReference type="EMBL" id="FXLY01000002">
    <property type="protein sequence ID" value="SMN17940.1"/>
    <property type="molecule type" value="Genomic_DNA"/>
</dbReference>
<keyword evidence="8" id="KW-1185">Reference proteome</keyword>
<evidence type="ECO:0000256" key="1">
    <source>
        <dbReference type="ARBA" id="ARBA00004225"/>
    </source>
</evidence>
<comment type="subcellular location">
    <subcellularLocation>
        <location evidence="1">Mitochondrion membrane</location>
        <topology evidence="1">Multi-pass membrane protein</topology>
    </subcellularLocation>
</comment>
<evidence type="ECO:0000313" key="7">
    <source>
        <dbReference type="EMBL" id="SMN17940.1"/>
    </source>
</evidence>
<keyword evidence="5 6" id="KW-0472">Membrane</keyword>
<evidence type="ECO:0000256" key="5">
    <source>
        <dbReference type="ARBA" id="ARBA00023136"/>
    </source>
</evidence>
<sequence>MILDQSILQLIQVVDRDLELFTQRIALGATDISLNNNIDKDNNDNEKYSQIENSQHVLQQLKSLVDGFQRNISTETNSSNNNQIQKIDFDNIRNFTKQLSLSTTSKGNITNLKPIKISSIDSNLRITEINQFINYTISRYILILCYYSVTAETLRRLPKAIETEKYFKTIENSFINKLFYLLQTSVGKSLKLFKLIQKKLNHCFEVSKTKNIYNKGLSRFSFKQISEFANTFCSKELLPSLNKISKVQNFDFVGIPSSRTRISNPVKFMFGLPGYLVNNELQTKTQMITNLNQNTMAKFGKLIQSFPKEFANDNLIKCFDILEKFLKEFNIKDKFVKNVEVSPFNVLESTQCFVKESNSIQMVSSKKPSLIVRYWPIGLFVVLNGPGFVWFAWESRFKVINFLQKNVIQFVKGLFYNWVWVPIKDIWATVRHDEGSEIAMMSNGTLDSEMNSLCRMVIQLMKDNNPTYVNIIGENVLTDQIMHGNLDEFMKIYENELNSPIKNIFTGKLIRSILIQVQKTKVDGSLALNGIDKMLKSQQLVFGILALSPATFVIYLTINYLVKLIRLGNIFSNIKHYKEEVSQSLNNVERLLNYQDFEIDDENLKYINHALLIMEISNLSSNGSVVVPKSRKYEWNRDIGELINIKFSNTAKLNVVNRVYHTYSRYFLT</sequence>
<dbReference type="AlphaFoldDB" id="A0A1X7QXM1"/>
<gene>
    <name evidence="7" type="ORF">KASA_0Q03256G</name>
</gene>
<dbReference type="InterPro" id="IPR013946">
    <property type="entry name" value="NCA2-like"/>
</dbReference>
<dbReference type="GO" id="GO:0005741">
    <property type="term" value="C:mitochondrial outer membrane"/>
    <property type="evidence" value="ECO:0007669"/>
    <property type="project" value="TreeGrafter"/>
</dbReference>
<protein>
    <submittedName>
        <fullName evidence="7">Similar to Saccharomyces cerevisiae YPR155C NCA2 Protein involved in regulation of mitochondrial expression of subunits 6 (Atp6p) and 8 (Atp8p) of the Fo-F1 ATP synthase</fullName>
    </submittedName>
</protein>
<evidence type="ECO:0000313" key="8">
    <source>
        <dbReference type="Proteomes" id="UP000196158"/>
    </source>
</evidence>
<dbReference type="Proteomes" id="UP000196158">
    <property type="component" value="Unassembled WGS sequence"/>
</dbReference>
<accession>A0A1X7QXM1</accession>
<evidence type="ECO:0000256" key="6">
    <source>
        <dbReference type="SAM" id="Phobius"/>
    </source>
</evidence>
<keyword evidence="3 6" id="KW-1133">Transmembrane helix</keyword>
<feature type="transmembrane region" description="Helical" evidence="6">
    <location>
        <begin position="374"/>
        <end position="393"/>
    </location>
</feature>